<dbReference type="EMBL" id="WSUT01000005">
    <property type="protein sequence ID" value="MWC43570.1"/>
    <property type="molecule type" value="Genomic_DNA"/>
</dbReference>
<keyword evidence="3" id="KW-1185">Reference proteome</keyword>
<evidence type="ECO:0000313" key="4">
    <source>
        <dbReference type="Proteomes" id="UP000436801"/>
    </source>
</evidence>
<reference evidence="2 3" key="1">
    <citation type="submission" date="2016-10" db="EMBL/GenBank/DDBJ databases">
        <authorList>
            <person name="Varghese N."/>
            <person name="Submissions S."/>
        </authorList>
    </citation>
    <scope>NUCLEOTIDE SEQUENCE [LARGE SCALE GENOMIC DNA]</scope>
    <source>
        <strain evidence="2 3">S7-754</strain>
    </source>
</reference>
<evidence type="ECO:0000313" key="1">
    <source>
        <dbReference type="EMBL" id="MWC43570.1"/>
    </source>
</evidence>
<accession>A0A1G7KVH8</accession>
<organism evidence="2 3">
    <name type="scientific">Sphingomonas carotinifaciens</name>
    <dbReference type="NCBI Taxonomy" id="1166323"/>
    <lineage>
        <taxon>Bacteria</taxon>
        <taxon>Pseudomonadati</taxon>
        <taxon>Pseudomonadota</taxon>
        <taxon>Alphaproteobacteria</taxon>
        <taxon>Sphingomonadales</taxon>
        <taxon>Sphingomonadaceae</taxon>
        <taxon>Sphingomonas</taxon>
    </lineage>
</organism>
<evidence type="ECO:0000313" key="3">
    <source>
        <dbReference type="Proteomes" id="UP000323502"/>
    </source>
</evidence>
<gene>
    <name evidence="1" type="ORF">GQR91_07850</name>
    <name evidence="2" type="ORF">SAMN05216557_103253</name>
</gene>
<protein>
    <submittedName>
        <fullName evidence="2">Uncharacterized protein</fullName>
    </submittedName>
</protein>
<evidence type="ECO:0000313" key="2">
    <source>
        <dbReference type="EMBL" id="SDF40729.1"/>
    </source>
</evidence>
<name>A0A1G7KVH8_9SPHN</name>
<dbReference type="EMBL" id="FNBI01000003">
    <property type="protein sequence ID" value="SDF40729.1"/>
    <property type="molecule type" value="Genomic_DNA"/>
</dbReference>
<reference evidence="1 4" key="2">
    <citation type="submission" date="2019-12" db="EMBL/GenBank/DDBJ databases">
        <authorList>
            <person name="Zheng J."/>
        </authorList>
    </citation>
    <scope>NUCLEOTIDE SEQUENCE [LARGE SCALE GENOMIC DNA]</scope>
    <source>
        <strain evidence="1 4">DSM 27347</strain>
    </source>
</reference>
<dbReference type="AlphaFoldDB" id="A0A1G7KVH8"/>
<dbReference type="Proteomes" id="UP000436801">
    <property type="component" value="Unassembled WGS sequence"/>
</dbReference>
<dbReference type="Proteomes" id="UP000323502">
    <property type="component" value="Unassembled WGS sequence"/>
</dbReference>
<dbReference type="RefSeq" id="WP_149682190.1">
    <property type="nucleotide sequence ID" value="NZ_FNBI01000003.1"/>
</dbReference>
<sequence length="130" mass="13605">MRVAASVTADRLAASSIAAETIVRAVAVWRAARAADRPVLPPLHALLAPIGHDMLAPVIDSVLRLGEQCLGRTPCRDCPFGSQTDVELLIDLLRDPRRVATLPRCAQAAPKAKAVFAGALASAGVMMAMA</sequence>
<proteinExistence type="predicted"/>
<dbReference type="OrthoDB" id="7507791at2"/>